<dbReference type="EMBL" id="JBBNAE010000009">
    <property type="protein sequence ID" value="KAK9095779.1"/>
    <property type="molecule type" value="Genomic_DNA"/>
</dbReference>
<dbReference type="InterPro" id="IPR059080">
    <property type="entry name" value="WHD_PTC1"/>
</dbReference>
<dbReference type="InterPro" id="IPR001965">
    <property type="entry name" value="Znf_PHD"/>
</dbReference>
<dbReference type="InterPro" id="IPR019787">
    <property type="entry name" value="Znf_PHD-finger"/>
</dbReference>
<accession>A0AAP0EM35</accession>
<evidence type="ECO:0000256" key="3">
    <source>
        <dbReference type="ARBA" id="ARBA00022833"/>
    </source>
</evidence>
<evidence type="ECO:0000313" key="5">
    <source>
        <dbReference type="EMBL" id="KAK9095779.1"/>
    </source>
</evidence>
<comment type="caution">
    <text evidence="5">The sequence shown here is derived from an EMBL/GenBank/DDBJ whole genome shotgun (WGS) entry which is preliminary data.</text>
</comment>
<gene>
    <name evidence="5" type="ORF">Sjap_021276</name>
</gene>
<dbReference type="PANTHER" id="PTHR46201">
    <property type="entry name" value="PHD FINGER PROTEIN MALE MEIOCYTE DEATH 1-RELATED"/>
    <property type="match status" value="1"/>
</dbReference>
<keyword evidence="6" id="KW-1185">Reference proteome</keyword>
<evidence type="ECO:0000256" key="2">
    <source>
        <dbReference type="ARBA" id="ARBA00022771"/>
    </source>
</evidence>
<dbReference type="CDD" id="cd15556">
    <property type="entry name" value="PHD_MMD1_like"/>
    <property type="match status" value="1"/>
</dbReference>
<dbReference type="AlphaFoldDB" id="A0AAP0EM35"/>
<dbReference type="SUPFAM" id="SSF57903">
    <property type="entry name" value="FYVE/PHD zinc finger"/>
    <property type="match status" value="1"/>
</dbReference>
<dbReference type="InterPro" id="IPR058054">
    <property type="entry name" value="Znf_MS1-like"/>
</dbReference>
<protein>
    <recommendedName>
        <fullName evidence="4">Zinc finger PHD-type domain-containing protein</fullName>
    </recommendedName>
</protein>
<dbReference type="InterPro" id="IPR011011">
    <property type="entry name" value="Znf_FYVE_PHD"/>
</dbReference>
<evidence type="ECO:0000313" key="6">
    <source>
        <dbReference type="Proteomes" id="UP001417504"/>
    </source>
</evidence>
<dbReference type="Pfam" id="PF00628">
    <property type="entry name" value="PHD"/>
    <property type="match status" value="1"/>
</dbReference>
<sequence length="733" mass="81799">MVVNGKPQSRRVMKRVSADLYDFMKFPDVETEVPDRRLRGCFRGNIRSFLTKHGRYTAPCSLFPHLMIWQVLLRIGDFVDDRDGSSPAVVTLDVIEEDVTKSRSIYCDQCRVIGWSNHPVCGKRYHFIIQRDSNSIDGNPRSCTRCGYLLQVSDYRSLVAQRIEDTTHLLHGVVHMNGYGHLLRVNGREGGSKFLSGCDIMNFWDRLCNTLGVSGNCDRKMSVMDISKKYGLDYRILHAVTNGHPWYGDWGFEFGAGSFALTLDAYKQAVYNLSNMQLIQAKHIKGPFHLLMKLIHEAHKSSNFGIRKLDSGSLVICPWTRADIERVEQSIIKVLLAVGSSCWVSWRALKGTLCKVASAELIDHCLRELGGKSVPNGTVISRCNADTNSMEYRLNTSNSIAGYGGSAILSCNRPSEFHLLQDLKFLYDSLLNPHTMVTYRSATARELAVGAAMKLLDCKQFVKEYQFVLGAGGDGSVLRFLVNLELSDQPKDFTFPPPEFVDVVEGFRKFEEQQQVKILFGSDASIDVRGRCLGIYGMERFKMERGIDNWTVSCVCGAKDDDGERMMACDSCGTWQHTRCAGIDDLDDVPESVICVRCSDGDVTVKKRLKVEGCDGGNRPSKKKGRSKSSKICQVRASNVVYLHSKVSCSVSGIGEMECVDTVLDTCSSEKFGSYGTEMGVTEKCLKGFEGNIDKESKDETTSDLDTSTVTLSDNFEDTFSLLDTCFLEEPSN</sequence>
<keyword evidence="1" id="KW-0479">Metal-binding</keyword>
<dbReference type="GO" id="GO:0008270">
    <property type="term" value="F:zinc ion binding"/>
    <property type="evidence" value="ECO:0007669"/>
    <property type="project" value="UniProtKB-KW"/>
</dbReference>
<keyword evidence="2" id="KW-0863">Zinc-finger</keyword>
<keyword evidence="3" id="KW-0862">Zinc</keyword>
<feature type="domain" description="Zinc finger PHD-type" evidence="4">
    <location>
        <begin position="553"/>
        <end position="599"/>
    </location>
</feature>
<proteinExistence type="predicted"/>
<dbReference type="Pfam" id="PF25874">
    <property type="entry name" value="WHD_plant_repro"/>
    <property type="match status" value="1"/>
</dbReference>
<evidence type="ECO:0000256" key="1">
    <source>
        <dbReference type="ARBA" id="ARBA00022723"/>
    </source>
</evidence>
<name>A0AAP0EM35_9MAGN</name>
<dbReference type="InterPro" id="IPR013083">
    <property type="entry name" value="Znf_RING/FYVE/PHD"/>
</dbReference>
<organism evidence="5 6">
    <name type="scientific">Stephania japonica</name>
    <dbReference type="NCBI Taxonomy" id="461633"/>
    <lineage>
        <taxon>Eukaryota</taxon>
        <taxon>Viridiplantae</taxon>
        <taxon>Streptophyta</taxon>
        <taxon>Embryophyta</taxon>
        <taxon>Tracheophyta</taxon>
        <taxon>Spermatophyta</taxon>
        <taxon>Magnoliopsida</taxon>
        <taxon>Ranunculales</taxon>
        <taxon>Menispermaceae</taxon>
        <taxon>Menispermoideae</taxon>
        <taxon>Cissampelideae</taxon>
        <taxon>Stephania</taxon>
    </lineage>
</organism>
<dbReference type="SMART" id="SM00249">
    <property type="entry name" value="PHD"/>
    <property type="match status" value="1"/>
</dbReference>
<dbReference type="Gene3D" id="3.30.40.10">
    <property type="entry name" value="Zinc/RING finger domain, C3HC4 (zinc finger)"/>
    <property type="match status" value="1"/>
</dbReference>
<dbReference type="Proteomes" id="UP001417504">
    <property type="component" value="Unassembled WGS sequence"/>
</dbReference>
<evidence type="ECO:0000259" key="4">
    <source>
        <dbReference type="SMART" id="SM00249"/>
    </source>
</evidence>
<reference evidence="5 6" key="1">
    <citation type="submission" date="2024-01" db="EMBL/GenBank/DDBJ databases">
        <title>Genome assemblies of Stephania.</title>
        <authorList>
            <person name="Yang L."/>
        </authorList>
    </citation>
    <scope>NUCLEOTIDE SEQUENCE [LARGE SCALE GENOMIC DNA]</scope>
    <source>
        <strain evidence="5">QJT</strain>
        <tissue evidence="5">Leaf</tissue>
    </source>
</reference>
<dbReference type="PANTHER" id="PTHR46201:SF3">
    <property type="entry name" value="OS01G0877500 PROTEIN"/>
    <property type="match status" value="1"/>
</dbReference>